<evidence type="ECO:0000313" key="3">
    <source>
        <dbReference type="Proteomes" id="UP000434582"/>
    </source>
</evidence>
<dbReference type="OrthoDB" id="425502at2"/>
<proteinExistence type="predicted"/>
<sequence length="213" mass="24040">MTTISTPLTTNIAAPSPYATDLNQALHFSIRENHPVFYRVYYNKEGDKQPLGCGFGSSRFSDPQRPPRFATIYLAVDFETAFAETIVRRSRIGNPGVVREEQELNYWQVTRVTVKERLRVLALTDGDLVLAGLHPDITGADPHTPGQHLAGMAFDDERLDGVCYHSYLTHLACLAVFDRARHKLQATPHEAIMLPPWRRETLKLLKSYHVGLV</sequence>
<dbReference type="AlphaFoldDB" id="A0A7X1ZGX4"/>
<dbReference type="SMART" id="SM00953">
    <property type="entry name" value="RES"/>
    <property type="match status" value="1"/>
</dbReference>
<dbReference type="EMBL" id="WIVE01000041">
    <property type="protein sequence ID" value="MQX37411.1"/>
    <property type="molecule type" value="Genomic_DNA"/>
</dbReference>
<name>A0A7X1ZGX4_9PROT</name>
<organism evidence="2 3">
    <name type="scientific">Roseospira navarrensis</name>
    <dbReference type="NCBI Taxonomy" id="140058"/>
    <lineage>
        <taxon>Bacteria</taxon>
        <taxon>Pseudomonadati</taxon>
        <taxon>Pseudomonadota</taxon>
        <taxon>Alphaproteobacteria</taxon>
        <taxon>Rhodospirillales</taxon>
        <taxon>Rhodospirillaceae</taxon>
        <taxon>Roseospira</taxon>
    </lineage>
</organism>
<dbReference type="InterPro" id="IPR014914">
    <property type="entry name" value="RES_dom"/>
</dbReference>
<evidence type="ECO:0000313" key="2">
    <source>
        <dbReference type="EMBL" id="MQX37411.1"/>
    </source>
</evidence>
<dbReference type="Pfam" id="PF08808">
    <property type="entry name" value="RES"/>
    <property type="match status" value="1"/>
</dbReference>
<reference evidence="2 3" key="1">
    <citation type="submission" date="2019-10" db="EMBL/GenBank/DDBJ databases">
        <title>Draft whole-genome sequence of the purple nonsulfur photosynthetic bacterium Roseospira navarrensis DSM 15114.</title>
        <authorList>
            <person name="Kyndt J.A."/>
            <person name="Meyer T.E."/>
        </authorList>
    </citation>
    <scope>NUCLEOTIDE SEQUENCE [LARGE SCALE GENOMIC DNA]</scope>
    <source>
        <strain evidence="2 3">DSM 15114</strain>
    </source>
</reference>
<gene>
    <name evidence="2" type="ORF">GHC57_12870</name>
</gene>
<comment type="caution">
    <text evidence="2">The sequence shown here is derived from an EMBL/GenBank/DDBJ whole genome shotgun (WGS) entry which is preliminary data.</text>
</comment>
<feature type="domain" description="RES" evidence="1">
    <location>
        <begin position="50"/>
        <end position="191"/>
    </location>
</feature>
<keyword evidence="3" id="KW-1185">Reference proteome</keyword>
<protein>
    <submittedName>
        <fullName evidence="2">RES domain-containing protein</fullName>
    </submittedName>
</protein>
<dbReference type="Proteomes" id="UP000434582">
    <property type="component" value="Unassembled WGS sequence"/>
</dbReference>
<evidence type="ECO:0000259" key="1">
    <source>
        <dbReference type="SMART" id="SM00953"/>
    </source>
</evidence>
<accession>A0A7X1ZGX4</accession>
<dbReference type="RefSeq" id="WP_153344858.1">
    <property type="nucleotide sequence ID" value="NZ_WIVE01000041.1"/>
</dbReference>